<sequence>MRIIPTSVHGIMDYIIAGLLIASPWLFGFYRGGIESHFPIGVGAVVLLQALMTRNETGAMKIIPMPAHIISDLAIGFFLALSPWLFFFHDYIWEPHFIVGLLIVGQAILTKMTPGTVHRTEAGY</sequence>
<keyword evidence="1" id="KW-0472">Membrane</keyword>
<evidence type="ECO:0000313" key="3">
    <source>
        <dbReference type="EMBL" id="RNI25717.1"/>
    </source>
</evidence>
<keyword evidence="4" id="KW-1185">Reference proteome</keyword>
<accession>A0A3M9MKI3</accession>
<feature type="transmembrane region" description="Helical" evidence="1">
    <location>
        <begin position="36"/>
        <end position="53"/>
    </location>
</feature>
<protein>
    <recommendedName>
        <fullName evidence="2">SPW repeat-containing integral membrane domain-containing protein</fullName>
    </recommendedName>
</protein>
<keyword evidence="1" id="KW-1133">Transmembrane helix</keyword>
<dbReference type="Pfam" id="PF03779">
    <property type="entry name" value="SPW"/>
    <property type="match status" value="1"/>
</dbReference>
<proteinExistence type="predicted"/>
<evidence type="ECO:0000313" key="4">
    <source>
        <dbReference type="Proteomes" id="UP000272117"/>
    </source>
</evidence>
<dbReference type="Proteomes" id="UP000272117">
    <property type="component" value="Unassembled WGS sequence"/>
</dbReference>
<dbReference type="EMBL" id="RJJD01000008">
    <property type="protein sequence ID" value="RNI25717.1"/>
    <property type="molecule type" value="Genomic_DNA"/>
</dbReference>
<dbReference type="InterPro" id="IPR005530">
    <property type="entry name" value="SPW"/>
</dbReference>
<dbReference type="AlphaFoldDB" id="A0A3M9MKI3"/>
<dbReference type="OrthoDB" id="129082at2"/>
<evidence type="ECO:0000259" key="2">
    <source>
        <dbReference type="Pfam" id="PF03779"/>
    </source>
</evidence>
<gene>
    <name evidence="3" type="ORF">EFB08_12755</name>
</gene>
<name>A0A3M9MKI3_9BACT</name>
<feature type="transmembrane region" description="Helical" evidence="1">
    <location>
        <begin position="65"/>
        <end position="86"/>
    </location>
</feature>
<feature type="domain" description="SPW repeat-containing integral membrane" evidence="2">
    <location>
        <begin position="9"/>
        <end position="105"/>
    </location>
</feature>
<keyword evidence="1" id="KW-0812">Transmembrane</keyword>
<feature type="transmembrane region" description="Helical" evidence="1">
    <location>
        <begin position="92"/>
        <end position="109"/>
    </location>
</feature>
<feature type="transmembrane region" description="Helical" evidence="1">
    <location>
        <begin position="12"/>
        <end position="30"/>
    </location>
</feature>
<reference evidence="3 4" key="1">
    <citation type="submission" date="2018-11" db="EMBL/GenBank/DDBJ databases">
        <title>Rufibacter latericius sp. nov., isolated from water in Baiyang Lake.</title>
        <authorList>
            <person name="Yang Y."/>
        </authorList>
    </citation>
    <scope>NUCLEOTIDE SEQUENCE [LARGE SCALE GENOMIC DNA]</scope>
    <source>
        <strain evidence="3 4">R-22-1c-1</strain>
    </source>
</reference>
<organism evidence="3 4">
    <name type="scientific">Rufibacter latericius</name>
    <dbReference type="NCBI Taxonomy" id="2487040"/>
    <lineage>
        <taxon>Bacteria</taxon>
        <taxon>Pseudomonadati</taxon>
        <taxon>Bacteroidota</taxon>
        <taxon>Cytophagia</taxon>
        <taxon>Cytophagales</taxon>
        <taxon>Hymenobacteraceae</taxon>
        <taxon>Rufibacter</taxon>
    </lineage>
</organism>
<evidence type="ECO:0000256" key="1">
    <source>
        <dbReference type="SAM" id="Phobius"/>
    </source>
</evidence>
<comment type="caution">
    <text evidence="3">The sequence shown here is derived from an EMBL/GenBank/DDBJ whole genome shotgun (WGS) entry which is preliminary data.</text>
</comment>
<dbReference type="RefSeq" id="WP_123127345.1">
    <property type="nucleotide sequence ID" value="NZ_RJJD01000008.1"/>
</dbReference>